<evidence type="ECO:0000259" key="4">
    <source>
        <dbReference type="Pfam" id="PF05004"/>
    </source>
</evidence>
<dbReference type="PANTHER" id="PTHR12354">
    <property type="entry name" value="INTERFERON-RELATED DEVELOPMENTAL REGULATOR"/>
    <property type="match status" value="1"/>
</dbReference>
<sequence>MPKGKRKTGRRGAGSRPSSDDEIDTPDNQSVVSSISDDGYFHPIAEEGHDADGEVDESTVQQNFEDNLRECIDGLMEKSQQTRINCLNNLIKALSTKYICDFLLNVKFTIVESLLRLLKKGKCEEQVLAAHCVGQLFVQLGEDSKDLFEDVRETLMHLLNDHASSVKARQKCADTLSICSFVACRDVLMMRKIMGSLEQVFKESYLKNQKANTNQNDPFSSLYSSALSAWTLLLSIAPNSYIAEMVDSHLGNVISMLESPDVELRIVAGETIALMYELQRGIDQDFEGDDIVSLCEMLKQLATDGSKHRAKKDRRQQRSTFRGILKFIEDLESPADMIKFGPECLYLDSWARKKQYDSFCQVLGSGTPQHFQANYLLRDVFDLGAPLLELDGFNLRPKKMTKGERNYYNISVEKKRTKARAKNRDKRSVTVLFYSS</sequence>
<dbReference type="AlphaFoldDB" id="A0AA36AX39"/>
<dbReference type="InterPro" id="IPR006921">
    <property type="entry name" value="Interferon-rel_develop_reg_C"/>
</dbReference>
<dbReference type="SUPFAM" id="SSF48371">
    <property type="entry name" value="ARM repeat"/>
    <property type="match status" value="1"/>
</dbReference>
<dbReference type="Pfam" id="PF04836">
    <property type="entry name" value="IFRD_C"/>
    <property type="match status" value="1"/>
</dbReference>
<dbReference type="InterPro" id="IPR016024">
    <property type="entry name" value="ARM-type_fold"/>
</dbReference>
<dbReference type="PANTHER" id="PTHR12354:SF1">
    <property type="entry name" value="INTERFERON-RELATED DEVELOPMENTAL REGULATOR 1"/>
    <property type="match status" value="1"/>
</dbReference>
<gene>
    <name evidence="5" type="ORF">OCTVUL_1B015506</name>
</gene>
<feature type="domain" description="Interferon-related developmental regulator N-terminal" evidence="4">
    <location>
        <begin position="47"/>
        <end position="329"/>
    </location>
</feature>
<keyword evidence="6" id="KW-1185">Reference proteome</keyword>
<dbReference type="InterPro" id="IPR011989">
    <property type="entry name" value="ARM-like"/>
</dbReference>
<evidence type="ECO:0000259" key="3">
    <source>
        <dbReference type="Pfam" id="PF04836"/>
    </source>
</evidence>
<dbReference type="Gene3D" id="1.25.10.10">
    <property type="entry name" value="Leucine-rich Repeat Variant"/>
    <property type="match status" value="1"/>
</dbReference>
<evidence type="ECO:0000313" key="6">
    <source>
        <dbReference type="Proteomes" id="UP001162480"/>
    </source>
</evidence>
<feature type="compositionally biased region" description="Basic residues" evidence="2">
    <location>
        <begin position="1"/>
        <end position="10"/>
    </location>
</feature>
<proteinExistence type="inferred from homology"/>
<feature type="region of interest" description="Disordered" evidence="2">
    <location>
        <begin position="1"/>
        <end position="36"/>
    </location>
</feature>
<dbReference type="InterPro" id="IPR039777">
    <property type="entry name" value="IFRD"/>
</dbReference>
<evidence type="ECO:0000256" key="2">
    <source>
        <dbReference type="SAM" id="MobiDB-lite"/>
    </source>
</evidence>
<organism evidence="5 6">
    <name type="scientific">Octopus vulgaris</name>
    <name type="common">Common octopus</name>
    <dbReference type="NCBI Taxonomy" id="6645"/>
    <lineage>
        <taxon>Eukaryota</taxon>
        <taxon>Metazoa</taxon>
        <taxon>Spiralia</taxon>
        <taxon>Lophotrochozoa</taxon>
        <taxon>Mollusca</taxon>
        <taxon>Cephalopoda</taxon>
        <taxon>Coleoidea</taxon>
        <taxon>Octopodiformes</taxon>
        <taxon>Octopoda</taxon>
        <taxon>Incirrata</taxon>
        <taxon>Octopodidae</taxon>
        <taxon>Octopus</taxon>
    </lineage>
</organism>
<evidence type="ECO:0000256" key="1">
    <source>
        <dbReference type="ARBA" id="ARBA00008828"/>
    </source>
</evidence>
<reference evidence="5" key="1">
    <citation type="submission" date="2023-08" db="EMBL/GenBank/DDBJ databases">
        <authorList>
            <person name="Alioto T."/>
            <person name="Alioto T."/>
            <person name="Gomez Garrido J."/>
        </authorList>
    </citation>
    <scope>NUCLEOTIDE SEQUENCE</scope>
</reference>
<evidence type="ECO:0000313" key="5">
    <source>
        <dbReference type="EMBL" id="CAI9723191.1"/>
    </source>
</evidence>
<feature type="domain" description="Interferon-related developmental regulator C-terminal" evidence="3">
    <location>
        <begin position="374"/>
        <end position="428"/>
    </location>
</feature>
<feature type="compositionally biased region" description="Polar residues" evidence="2">
    <location>
        <begin position="26"/>
        <end position="36"/>
    </location>
</feature>
<comment type="similarity">
    <text evidence="1">Belongs to the IFRD family.</text>
</comment>
<dbReference type="InterPro" id="IPR007701">
    <property type="entry name" value="Interferon-rel_develop_reg_N"/>
</dbReference>
<dbReference type="EMBL" id="OX597818">
    <property type="protein sequence ID" value="CAI9723191.1"/>
    <property type="molecule type" value="Genomic_DNA"/>
</dbReference>
<name>A0AA36AX39_OCTVU</name>
<protein>
    <submittedName>
        <fullName evidence="5">Interferon-related developmental regulator 1-like</fullName>
    </submittedName>
</protein>
<dbReference type="Pfam" id="PF05004">
    <property type="entry name" value="IFRD"/>
    <property type="match status" value="1"/>
</dbReference>
<dbReference type="Proteomes" id="UP001162480">
    <property type="component" value="Chromosome 5"/>
</dbReference>
<accession>A0AA36AX39</accession>